<evidence type="ECO:0000313" key="4">
    <source>
        <dbReference type="Proteomes" id="UP001152320"/>
    </source>
</evidence>
<name>A0A9Q1C0K3_HOLLE</name>
<feature type="compositionally biased region" description="Polar residues" evidence="2">
    <location>
        <begin position="173"/>
        <end position="184"/>
    </location>
</feature>
<organism evidence="3 4">
    <name type="scientific">Holothuria leucospilota</name>
    <name type="common">Black long sea cucumber</name>
    <name type="synonym">Mertensiothuria leucospilota</name>
    <dbReference type="NCBI Taxonomy" id="206669"/>
    <lineage>
        <taxon>Eukaryota</taxon>
        <taxon>Metazoa</taxon>
        <taxon>Echinodermata</taxon>
        <taxon>Eleutherozoa</taxon>
        <taxon>Echinozoa</taxon>
        <taxon>Holothuroidea</taxon>
        <taxon>Aspidochirotacea</taxon>
        <taxon>Aspidochirotida</taxon>
        <taxon>Holothuriidae</taxon>
        <taxon>Holothuria</taxon>
    </lineage>
</organism>
<feature type="coiled-coil region" evidence="1">
    <location>
        <begin position="265"/>
        <end position="296"/>
    </location>
</feature>
<dbReference type="OrthoDB" id="10649767at2759"/>
<evidence type="ECO:0000256" key="2">
    <source>
        <dbReference type="SAM" id="MobiDB-lite"/>
    </source>
</evidence>
<feature type="compositionally biased region" description="Basic and acidic residues" evidence="2">
    <location>
        <begin position="153"/>
        <end position="166"/>
    </location>
</feature>
<reference evidence="3" key="1">
    <citation type="submission" date="2021-10" db="EMBL/GenBank/DDBJ databases">
        <title>Tropical sea cucumber genome reveals ecological adaptation and Cuvierian tubules defense mechanism.</title>
        <authorList>
            <person name="Chen T."/>
        </authorList>
    </citation>
    <scope>NUCLEOTIDE SEQUENCE</scope>
    <source>
        <strain evidence="3">Nanhai2018</strain>
        <tissue evidence="3">Muscle</tissue>
    </source>
</reference>
<dbReference type="AlphaFoldDB" id="A0A9Q1C0K3"/>
<proteinExistence type="predicted"/>
<sequence length="386" mass="43643">MGNHEKAEIKLKEEKAKCTRLEEELLSLKSLSESRSSVQNSTKAASDEMEKLRASFIQEQKLHAETKKMEQELQYEESANNKLKLLAGHAKKASATIAKQENDLEAERIKCKQLEEELMSLKSLSESQSSVQNSTKAASDEMEKLKASLIQEQKLHAETKKMEQELQAKVSELESSLQTKSVQPTELKEPKENTTAVRNPSSLSKEELVDVVLDLQAEQQSHLRQLQQYHQIMTDSSKPEAACSSGSGVVASVAAFHLKSHNYHLEKQNIAAEKQLKKVQELLKNEKCKFREMEQKKEYWKCEFGKLKFGKLNDEKVATTSTIKPLKDNNTPAVHQSPARRTRGTIDVFSKSPSKKQKTVSSLSTPQTWLDEEIDKISAQENCKTQ</sequence>
<dbReference type="Proteomes" id="UP001152320">
    <property type="component" value="Chromosome 9"/>
</dbReference>
<feature type="region of interest" description="Disordered" evidence="2">
    <location>
        <begin position="324"/>
        <end position="366"/>
    </location>
</feature>
<keyword evidence="4" id="KW-1185">Reference proteome</keyword>
<comment type="caution">
    <text evidence="3">The sequence shown here is derived from an EMBL/GenBank/DDBJ whole genome shotgun (WGS) entry which is preliminary data.</text>
</comment>
<dbReference type="EMBL" id="JAIZAY010000009">
    <property type="protein sequence ID" value="KAJ8035964.1"/>
    <property type="molecule type" value="Genomic_DNA"/>
</dbReference>
<evidence type="ECO:0000256" key="1">
    <source>
        <dbReference type="SAM" id="Coils"/>
    </source>
</evidence>
<gene>
    <name evidence="3" type="ORF">HOLleu_19809</name>
</gene>
<feature type="compositionally biased region" description="Polar residues" evidence="2">
    <location>
        <begin position="193"/>
        <end position="203"/>
    </location>
</feature>
<feature type="compositionally biased region" description="Polar residues" evidence="2">
    <location>
        <begin position="324"/>
        <end position="334"/>
    </location>
</feature>
<feature type="region of interest" description="Disordered" evidence="2">
    <location>
        <begin position="122"/>
        <end position="203"/>
    </location>
</feature>
<evidence type="ECO:0000313" key="3">
    <source>
        <dbReference type="EMBL" id="KAJ8035964.1"/>
    </source>
</evidence>
<feature type="coiled-coil region" evidence="1">
    <location>
        <begin position="4"/>
        <end position="31"/>
    </location>
</feature>
<keyword evidence="1" id="KW-0175">Coiled coil</keyword>
<accession>A0A9Q1C0K3</accession>
<protein>
    <submittedName>
        <fullName evidence="3">Uncharacterized protein</fullName>
    </submittedName>
</protein>